<organism evidence="1">
    <name type="scientific">Variovorax paradoxus</name>
    <dbReference type="NCBI Taxonomy" id="34073"/>
    <lineage>
        <taxon>Bacteria</taxon>
        <taxon>Pseudomonadati</taxon>
        <taxon>Pseudomonadota</taxon>
        <taxon>Betaproteobacteria</taxon>
        <taxon>Burkholderiales</taxon>
        <taxon>Comamonadaceae</taxon>
        <taxon>Variovorax</taxon>
    </lineage>
</organism>
<dbReference type="Gene3D" id="2.30.110.10">
    <property type="entry name" value="Electron Transport, Fmn-binding Protein, Chain A"/>
    <property type="match status" value="1"/>
</dbReference>
<gene>
    <name evidence="1" type="primary">paiB_3</name>
    <name evidence="1" type="ORF">VVAX_05594</name>
</gene>
<dbReference type="Pfam" id="PF04299">
    <property type="entry name" value="FMN_bind_2"/>
    <property type="match status" value="1"/>
</dbReference>
<dbReference type="PIRSF" id="PIRSF010372">
    <property type="entry name" value="PaiB"/>
    <property type="match status" value="1"/>
</dbReference>
<protein>
    <submittedName>
        <fullName evidence="1">Protease synthase and sporulation protein PAI 2</fullName>
    </submittedName>
</protein>
<dbReference type="PANTHER" id="PTHR35802">
    <property type="entry name" value="PROTEASE SYNTHASE AND SPORULATION PROTEIN PAI 2"/>
    <property type="match status" value="1"/>
</dbReference>
<dbReference type="AlphaFoldDB" id="A0A679JST6"/>
<keyword evidence="1" id="KW-0645">Protease</keyword>
<dbReference type="InterPro" id="IPR012349">
    <property type="entry name" value="Split_barrel_FMN-bd"/>
</dbReference>
<dbReference type="GO" id="GO:0006508">
    <property type="term" value="P:proteolysis"/>
    <property type="evidence" value="ECO:0007669"/>
    <property type="project" value="UniProtKB-KW"/>
</dbReference>
<dbReference type="SUPFAM" id="SSF50475">
    <property type="entry name" value="FMN-binding split barrel"/>
    <property type="match status" value="1"/>
</dbReference>
<accession>A0A679JST6</accession>
<name>A0A679JST6_VARPD</name>
<dbReference type="RefSeq" id="WP_339093266.1">
    <property type="nucleotide sequence ID" value="NZ_LR743508.1"/>
</dbReference>
<sequence length="213" mass="23241">MYTPPAYAEQDEALLRARMREWSFATLVTHGENGINATHLPFLVDDEGPHGLLTTHLARGNAQFRDLKAGAPALVIFQGPHAFISPSWYENRMTFPTWNYTAIHVHGAPQVVEDADAIHAVLQRTVATYDTPLGGEWSLPGVPADYTALRLKAIAAVRIPIARIEGKMKLNQDKSVADRLGVIAALERQGDAQSLAVAELIRQQPGLEAAPHA</sequence>
<reference evidence="1" key="1">
    <citation type="submission" date="2019-12" db="EMBL/GenBank/DDBJ databases">
        <authorList>
            <person name="Cremers G."/>
        </authorList>
    </citation>
    <scope>NUCLEOTIDE SEQUENCE</scope>
    <source>
        <strain evidence="1">Vvax</strain>
    </source>
</reference>
<dbReference type="GO" id="GO:0008233">
    <property type="term" value="F:peptidase activity"/>
    <property type="evidence" value="ECO:0007669"/>
    <property type="project" value="UniProtKB-KW"/>
</dbReference>
<dbReference type="EMBL" id="LR743508">
    <property type="protein sequence ID" value="CAA2109323.1"/>
    <property type="molecule type" value="Genomic_DNA"/>
</dbReference>
<dbReference type="PANTHER" id="PTHR35802:SF1">
    <property type="entry name" value="PROTEASE SYNTHASE AND SPORULATION PROTEIN PAI 2"/>
    <property type="match status" value="1"/>
</dbReference>
<keyword evidence="1" id="KW-0378">Hydrolase</keyword>
<proteinExistence type="predicted"/>
<evidence type="ECO:0000313" key="1">
    <source>
        <dbReference type="EMBL" id="CAA2109323.1"/>
    </source>
</evidence>
<dbReference type="InterPro" id="IPR007396">
    <property type="entry name" value="TR_PAI2-type"/>
</dbReference>